<dbReference type="RefSeq" id="WP_008734131.1">
    <property type="nucleotide sequence ID" value="NZ_AKFT01000226.1"/>
</dbReference>
<feature type="region of interest" description="Disordered" evidence="2">
    <location>
        <begin position="1"/>
        <end position="81"/>
    </location>
</feature>
<feature type="compositionally biased region" description="Pro residues" evidence="2">
    <location>
        <begin position="8"/>
        <end position="21"/>
    </location>
</feature>
<dbReference type="InterPro" id="IPR011055">
    <property type="entry name" value="Dup_hybrid_motif"/>
</dbReference>
<comment type="caution">
    <text evidence="4">The sequence shown here is derived from an EMBL/GenBank/DDBJ whole genome shotgun (WGS) entry which is preliminary data.</text>
</comment>
<evidence type="ECO:0000256" key="1">
    <source>
        <dbReference type="ARBA" id="ARBA00022729"/>
    </source>
</evidence>
<evidence type="ECO:0000313" key="5">
    <source>
        <dbReference type="Proteomes" id="UP000002941"/>
    </source>
</evidence>
<dbReference type="OrthoDB" id="1099523at2"/>
<reference evidence="4 5" key="1">
    <citation type="submission" date="2012-05" db="EMBL/GenBank/DDBJ databases">
        <authorList>
            <person name="Harkins D.M."/>
            <person name="Madupu R."/>
            <person name="Durkin A.S."/>
            <person name="Torralba M."/>
            <person name="Methe B."/>
            <person name="Sutton G.G."/>
            <person name="Nelson K.E."/>
        </authorList>
    </citation>
    <scope>NUCLEOTIDE SEQUENCE [LARGE SCALE GENOMIC DNA]</scope>
    <source>
        <strain evidence="4 5">F0489</strain>
    </source>
</reference>
<accession>J0MUE2</accession>
<dbReference type="Gene3D" id="2.70.70.10">
    <property type="entry name" value="Glucose Permease (Domain IIA)"/>
    <property type="match status" value="1"/>
</dbReference>
<protein>
    <submittedName>
        <fullName evidence="4">Peptidase, M23 family</fullName>
    </submittedName>
</protein>
<feature type="domain" description="M23ase beta-sheet core" evidence="3">
    <location>
        <begin position="265"/>
        <end position="360"/>
    </location>
</feature>
<dbReference type="EMBL" id="AKFT01000226">
    <property type="protein sequence ID" value="EJF35677.1"/>
    <property type="molecule type" value="Genomic_DNA"/>
</dbReference>
<dbReference type="GO" id="GO:0004222">
    <property type="term" value="F:metalloendopeptidase activity"/>
    <property type="evidence" value="ECO:0007669"/>
    <property type="project" value="TreeGrafter"/>
</dbReference>
<dbReference type="SUPFAM" id="SSF51261">
    <property type="entry name" value="Duplicated hybrid motif"/>
    <property type="match status" value="1"/>
</dbReference>
<dbReference type="AlphaFoldDB" id="J0MUE2"/>
<dbReference type="Proteomes" id="UP000002941">
    <property type="component" value="Unassembled WGS sequence"/>
</dbReference>
<dbReference type="CDD" id="cd12797">
    <property type="entry name" value="M23_peptidase"/>
    <property type="match status" value="1"/>
</dbReference>
<name>J0MUE2_9ACTO</name>
<organism evidence="4 5">
    <name type="scientific">Actinomyces massiliensis F0489</name>
    <dbReference type="NCBI Taxonomy" id="1125718"/>
    <lineage>
        <taxon>Bacteria</taxon>
        <taxon>Bacillati</taxon>
        <taxon>Actinomycetota</taxon>
        <taxon>Actinomycetes</taxon>
        <taxon>Actinomycetales</taxon>
        <taxon>Actinomycetaceae</taxon>
        <taxon>Actinomyces</taxon>
    </lineage>
</organism>
<keyword evidence="5" id="KW-1185">Reference proteome</keyword>
<dbReference type="PANTHER" id="PTHR21666:SF289">
    <property type="entry name" value="L-ALA--D-GLU ENDOPEPTIDASE"/>
    <property type="match status" value="1"/>
</dbReference>
<evidence type="ECO:0000256" key="2">
    <source>
        <dbReference type="SAM" id="MobiDB-lite"/>
    </source>
</evidence>
<evidence type="ECO:0000313" key="4">
    <source>
        <dbReference type="EMBL" id="EJF35677.1"/>
    </source>
</evidence>
<feature type="compositionally biased region" description="Low complexity" evidence="2">
    <location>
        <begin position="22"/>
        <end position="41"/>
    </location>
</feature>
<dbReference type="eggNOG" id="COG0739">
    <property type="taxonomic scope" value="Bacteria"/>
</dbReference>
<dbReference type="Pfam" id="PF01551">
    <property type="entry name" value="Peptidase_M23"/>
    <property type="match status" value="1"/>
</dbReference>
<dbReference type="PATRIC" id="fig|1125718.3.peg.2914"/>
<evidence type="ECO:0000259" key="3">
    <source>
        <dbReference type="Pfam" id="PF01551"/>
    </source>
</evidence>
<gene>
    <name evidence="4" type="ORF">HMPREF1318_1260</name>
</gene>
<keyword evidence="1" id="KW-0732">Signal</keyword>
<dbReference type="InterPro" id="IPR050570">
    <property type="entry name" value="Cell_wall_metabolism_enzyme"/>
</dbReference>
<sequence length="385" mass="39773">MGNAAQPDPAPAAPAAPPHVPAAPAAPAASAIPATHAVSAASLPFATAAPESEPDAQPGPTAEAPYGRTPSARTASGYEADDQIVLPRRSRDLTPTVENIHSSWESNDERIVAPAPRRRTGAGWAGRISVLTVLGLVTVIAPISTRVSPSPLASAALNTQSETPAPEASAPASSVAAAVLGSDADVDSPSDSDLSNVPDAATRTRIREARENAVVTCSPQTGGASGDTSAFNKAPEIFFPMISDTYTVSSPYGYRLHPTLGYMKLHAGQDFAAPVGTPIYAAAAGKVVFAGMDDGAGTVTIEHQIDGQTWYTSYLHMYEDGIYVKVGDTVTAGQLIAGVGNTGRSSGSHLHFEVRTKNDTADESTVDPEKWLEDHHAAELSTDCT</sequence>
<dbReference type="InterPro" id="IPR016047">
    <property type="entry name" value="M23ase_b-sheet_dom"/>
</dbReference>
<proteinExistence type="predicted"/>
<dbReference type="PANTHER" id="PTHR21666">
    <property type="entry name" value="PEPTIDASE-RELATED"/>
    <property type="match status" value="1"/>
</dbReference>